<dbReference type="EMBL" id="JANUBF010000006">
    <property type="protein sequence ID" value="MCS4036113.1"/>
    <property type="molecule type" value="Genomic_DNA"/>
</dbReference>
<protein>
    <submittedName>
        <fullName evidence="1">Uncharacterized protein</fullName>
    </submittedName>
</protein>
<name>A0A9X2UKD3_9BACT</name>
<dbReference type="AlphaFoldDB" id="A0A9X2UKD3"/>
<proteinExistence type="predicted"/>
<reference evidence="1" key="1">
    <citation type="submission" date="2022-08" db="EMBL/GenBank/DDBJ databases">
        <title>Genomic Encyclopedia of Type Strains, Phase V (KMG-V): Genome sequencing to study the core and pangenomes of soil and plant-associated prokaryotes.</title>
        <authorList>
            <person name="Whitman W."/>
        </authorList>
    </citation>
    <scope>NUCLEOTIDE SEQUENCE</scope>
    <source>
        <strain evidence="1">SP3012</strain>
    </source>
</reference>
<dbReference type="RefSeq" id="WP_259090762.1">
    <property type="nucleotide sequence ID" value="NZ_JANTZY010000001.1"/>
</dbReference>
<organism evidence="1 2">
    <name type="scientific">Salinibacter ruber</name>
    <dbReference type="NCBI Taxonomy" id="146919"/>
    <lineage>
        <taxon>Bacteria</taxon>
        <taxon>Pseudomonadati</taxon>
        <taxon>Rhodothermota</taxon>
        <taxon>Rhodothermia</taxon>
        <taxon>Rhodothermales</taxon>
        <taxon>Salinibacteraceae</taxon>
        <taxon>Salinibacter</taxon>
    </lineage>
</organism>
<evidence type="ECO:0000313" key="2">
    <source>
        <dbReference type="Proteomes" id="UP001155040"/>
    </source>
</evidence>
<accession>A0A9X2UKD3</accession>
<sequence length="134" mass="15868">MADIYNYRVGFWQRQFLQELFRTVVSLRGLASFTNLARFSFFHEQTFRRHFQKVFRWVWFNLTVFRLRRHPEEPTIGVFDCSFLPKSGTETWGPRPVLFIAGRPVEKGHGGVGSWNCCDRKQSGVRRKRHANAT</sequence>
<comment type="caution">
    <text evidence="1">The sequence shown here is derived from an EMBL/GenBank/DDBJ whole genome shotgun (WGS) entry which is preliminary data.</text>
</comment>
<dbReference type="Proteomes" id="UP001155040">
    <property type="component" value="Unassembled WGS sequence"/>
</dbReference>
<gene>
    <name evidence="1" type="ORF">GGQ01_001168</name>
</gene>
<evidence type="ECO:0000313" key="1">
    <source>
        <dbReference type="EMBL" id="MCS4036113.1"/>
    </source>
</evidence>